<organism evidence="1 2">
    <name type="scientific">Parabacteroides merdae</name>
    <dbReference type="NCBI Taxonomy" id="46503"/>
    <lineage>
        <taxon>Bacteria</taxon>
        <taxon>Pseudomonadati</taxon>
        <taxon>Bacteroidota</taxon>
        <taxon>Bacteroidia</taxon>
        <taxon>Bacteroidales</taxon>
        <taxon>Tannerellaceae</taxon>
        <taxon>Parabacteroides</taxon>
    </lineage>
</organism>
<reference evidence="1 2" key="1">
    <citation type="submission" date="2018-08" db="EMBL/GenBank/DDBJ databases">
        <title>A genome reference for cultivated species of the human gut microbiota.</title>
        <authorList>
            <person name="Zou Y."/>
            <person name="Xue W."/>
            <person name="Luo G."/>
        </authorList>
    </citation>
    <scope>NUCLEOTIDE SEQUENCE [LARGE SCALE GENOMIC DNA]</scope>
    <source>
        <strain evidence="1 2">AM34-17</strain>
    </source>
</reference>
<dbReference type="EMBL" id="QSII01000003">
    <property type="protein sequence ID" value="RHC89115.1"/>
    <property type="molecule type" value="Genomic_DNA"/>
</dbReference>
<comment type="caution">
    <text evidence="1">The sequence shown here is derived from an EMBL/GenBank/DDBJ whole genome shotgun (WGS) entry which is preliminary data.</text>
</comment>
<dbReference type="Proteomes" id="UP000286260">
    <property type="component" value="Unassembled WGS sequence"/>
</dbReference>
<dbReference type="AlphaFoldDB" id="A0A3R6K7G9"/>
<evidence type="ECO:0000313" key="1">
    <source>
        <dbReference type="EMBL" id="RHC89115.1"/>
    </source>
</evidence>
<proteinExistence type="predicted"/>
<protein>
    <submittedName>
        <fullName evidence="1">Uncharacterized protein</fullName>
    </submittedName>
</protein>
<name>A0A3R6K7G9_9BACT</name>
<evidence type="ECO:0000313" key="2">
    <source>
        <dbReference type="Proteomes" id="UP000286260"/>
    </source>
</evidence>
<sequence length="72" mass="8444">MKYCYSFYCEVRTTAPKCSIIRDQVVPERLYLSDNRHATVVIPPAHRPFALSRKPFRPWSKALSTLVKKLFD</sequence>
<accession>A0A3R6K7G9</accession>
<gene>
    <name evidence="1" type="ORF">DW828_04120</name>
</gene>